<gene>
    <name evidence="2" type="ORF">G7071_02855</name>
</gene>
<sequence length="141" mass="14608">MLSGRSWVVVGLMGVACAALLVVWQQTRPTAVDVRLPPAGASHAVVLETYLAALVAEDCGTATGLGDDTFTVGNGELCGEVDVKAFEPIGEPASPDAEVTYSTVLTVRGGDETIGPGRLTWFYSLAKRDGEWRLVGGGSGP</sequence>
<dbReference type="Proteomes" id="UP000502035">
    <property type="component" value="Chromosome"/>
</dbReference>
<protein>
    <recommendedName>
        <fullName evidence="4">Nuclear transport factor 2 family protein</fullName>
    </recommendedName>
</protein>
<evidence type="ECO:0000313" key="3">
    <source>
        <dbReference type="Proteomes" id="UP000502035"/>
    </source>
</evidence>
<proteinExistence type="predicted"/>
<dbReference type="RefSeq" id="WP_166314678.1">
    <property type="nucleotide sequence ID" value="NZ_CP049866.1"/>
</dbReference>
<dbReference type="PROSITE" id="PS51257">
    <property type="entry name" value="PROKAR_LIPOPROTEIN"/>
    <property type="match status" value="1"/>
</dbReference>
<name>A0A6G7YD15_9ACTN</name>
<keyword evidence="1" id="KW-0472">Membrane</keyword>
<keyword evidence="1" id="KW-1133">Transmembrane helix</keyword>
<accession>A0A6G7YD15</accession>
<evidence type="ECO:0008006" key="4">
    <source>
        <dbReference type="Google" id="ProtNLM"/>
    </source>
</evidence>
<reference evidence="2 3" key="1">
    <citation type="submission" date="2020-03" db="EMBL/GenBank/DDBJ databases">
        <title>Nocardioides sp. nov., isolated from fish.</title>
        <authorList>
            <person name="Hyun D.-W."/>
            <person name="Bae J.-W."/>
        </authorList>
    </citation>
    <scope>NUCLEOTIDE SEQUENCE [LARGE SCALE GENOMIC DNA]</scope>
    <source>
        <strain evidence="2 3">HDW12A</strain>
    </source>
</reference>
<keyword evidence="3" id="KW-1185">Reference proteome</keyword>
<dbReference type="EMBL" id="CP049866">
    <property type="protein sequence ID" value="QIK74528.1"/>
    <property type="molecule type" value="Genomic_DNA"/>
</dbReference>
<dbReference type="AlphaFoldDB" id="A0A6G7YD15"/>
<keyword evidence="1" id="KW-0812">Transmembrane</keyword>
<organism evidence="2 3">
    <name type="scientific">Nocardioides piscis</name>
    <dbReference type="NCBI Taxonomy" id="2714938"/>
    <lineage>
        <taxon>Bacteria</taxon>
        <taxon>Bacillati</taxon>
        <taxon>Actinomycetota</taxon>
        <taxon>Actinomycetes</taxon>
        <taxon>Propionibacteriales</taxon>
        <taxon>Nocardioidaceae</taxon>
        <taxon>Nocardioides</taxon>
    </lineage>
</organism>
<feature type="transmembrane region" description="Helical" evidence="1">
    <location>
        <begin position="6"/>
        <end position="24"/>
    </location>
</feature>
<dbReference type="KEGG" id="npi:G7071_02855"/>
<evidence type="ECO:0000256" key="1">
    <source>
        <dbReference type="SAM" id="Phobius"/>
    </source>
</evidence>
<evidence type="ECO:0000313" key="2">
    <source>
        <dbReference type="EMBL" id="QIK74528.1"/>
    </source>
</evidence>